<dbReference type="SUPFAM" id="SSF52540">
    <property type="entry name" value="P-loop containing nucleoside triphosphate hydrolases"/>
    <property type="match status" value="1"/>
</dbReference>
<protein>
    <submittedName>
        <fullName evidence="4">Uncharacterized protein</fullName>
    </submittedName>
</protein>
<sequence>MRHSSPSFDFTFSPGPSLERNFFTPSSSQSSSVFGSHPDVQTPPSSSGFSSPASPPFGGQDPRRRNFFSDPFAPVAGPSTESNLAFRAPTLRPGSVPDQNINRAITQEPRALPILTERSAGIFSNRTPENASISSHVDTGSAREIPSMQETNLPEETPRSSTLPADENVEGEDEGEVEVEGENEHENEHEDGQEAYEAGDDLFSPDPIDDRRLQDSLNAVKIQLRELSQTIHNCEVAQDPETSLHHIYREAKKLSEFKDQETRIVGFIGETGVGKSSVINSILDQRGLARSSGASAACTSVPMEYRYVDEAHPDAYTIEAEFMKEAEVNELLEELLRSIRRAAVPTERSIIAEENWPQYEAIGKMSHETIQAIFRDRPDLTIEYLARGAEDEILQELKQLAMDRLTFRPGGLSSLNYSVVAGDLERCKDELDRLTSDSEDNNEHALWPFIKLIRVFLELPVLKTGLVLADLPGLRDMNYARVRATEKYLANTCDEVFIVLGISRCVSNQSIYDIVNKCGASKRIRIVCTRAEETSAEESARGDSQFARRVRKMNADIKVLEEDSTRIGRQRQNARGHRKAELAVLESTKEDRIHELLYERKAFIIRERNNSTTRELARTIHNREEHRDKDIKIFCVSNELYGNPPRQLAEKYRKLSGVCELRSYCRSVPAEARMASASSFIGNQVSALMLSIHQWTLTGRDAVNSARARELRRVLEKAEADLRQDFMSARGRLARTQNEVFTTFDTQVMQKLDPYFQRELKKKFVAVSDNWNDSYHSASYAAFCRQNGTHTTKAKGAQCWNDELMAQARPALGIRWDAVYTWMMSQRDVLHQDISTAFQTISNTLQVHFQVAPQAIGNLLYVLDYRERCIKYIFTAANTHIIQSTESIRDHTLNGHNNSSLIADLMREAYNRCNQEAGTGSDRRRKDIMHDHLSNMQLYRKYAESVQSSYLTAMNEPLSTLREKLHEQIEMIARDLRAVVVPAGEASEVERAPGLVREFQRRLRTLGEALDRASEAAQAAGN</sequence>
<feature type="compositionally biased region" description="Polar residues" evidence="1">
    <location>
        <begin position="122"/>
        <end position="138"/>
    </location>
</feature>
<dbReference type="InterPro" id="IPR056024">
    <property type="entry name" value="DUF7605"/>
</dbReference>
<reference evidence="5" key="1">
    <citation type="journal article" date="2015" name="Genome Announc.">
        <title>Draft genome sequence of the fungus Penicillium brasilianum MG11.</title>
        <authorList>
            <person name="Horn F."/>
            <person name="Linde J."/>
            <person name="Mattern D.J."/>
            <person name="Walther G."/>
            <person name="Guthke R."/>
            <person name="Brakhage A.A."/>
            <person name="Valiante V."/>
        </authorList>
    </citation>
    <scope>NUCLEOTIDE SEQUENCE [LARGE SCALE GENOMIC DNA]</scope>
    <source>
        <strain evidence="5">MG11</strain>
    </source>
</reference>
<dbReference type="PANTHER" id="PTHR36681">
    <property type="entry name" value="NUCLEAR GTPASE, GERMINAL CENTER-ASSOCIATED, TANDEM DUPLICATE 3"/>
    <property type="match status" value="1"/>
</dbReference>
<dbReference type="Proteomes" id="UP000042958">
    <property type="component" value="Unassembled WGS sequence"/>
</dbReference>
<organism evidence="4 5">
    <name type="scientific">Penicillium brasilianum</name>
    <dbReference type="NCBI Taxonomy" id="104259"/>
    <lineage>
        <taxon>Eukaryota</taxon>
        <taxon>Fungi</taxon>
        <taxon>Dikarya</taxon>
        <taxon>Ascomycota</taxon>
        <taxon>Pezizomycotina</taxon>
        <taxon>Eurotiomycetes</taxon>
        <taxon>Eurotiomycetidae</taxon>
        <taxon>Eurotiales</taxon>
        <taxon>Aspergillaceae</taxon>
        <taxon>Penicillium</taxon>
    </lineage>
</organism>
<dbReference type="EMBL" id="CDHK01000004">
    <property type="protein sequence ID" value="CEO60696.1"/>
    <property type="molecule type" value="Genomic_DNA"/>
</dbReference>
<feature type="compositionally biased region" description="Polar residues" evidence="1">
    <location>
        <begin position="1"/>
        <end position="10"/>
    </location>
</feature>
<evidence type="ECO:0000313" key="4">
    <source>
        <dbReference type="EMBL" id="CEO60696.1"/>
    </source>
</evidence>
<dbReference type="OrthoDB" id="3598281at2759"/>
<feature type="compositionally biased region" description="Basic and acidic residues" evidence="1">
    <location>
        <begin position="182"/>
        <end position="191"/>
    </location>
</feature>
<dbReference type="InterPro" id="IPR027417">
    <property type="entry name" value="P-loop_NTPase"/>
</dbReference>
<name>A0A0F7VF86_PENBI</name>
<dbReference type="Pfam" id="PF24564">
    <property type="entry name" value="DUF7605"/>
    <property type="match status" value="1"/>
</dbReference>
<feature type="region of interest" description="Disordered" evidence="1">
    <location>
        <begin position="1"/>
        <end position="191"/>
    </location>
</feature>
<dbReference type="AlphaFoldDB" id="A0A0F7VF86"/>
<dbReference type="PANTHER" id="PTHR36681:SF3">
    <property type="entry name" value="NUCLEAR GTPASE, GERMINAL CENTER-ASSOCIATED, TANDEM DUPLICATE 3"/>
    <property type="match status" value="1"/>
</dbReference>
<evidence type="ECO:0000259" key="2">
    <source>
        <dbReference type="Pfam" id="PF00350"/>
    </source>
</evidence>
<dbReference type="InterPro" id="IPR045063">
    <property type="entry name" value="Dynamin_N"/>
</dbReference>
<evidence type="ECO:0000256" key="1">
    <source>
        <dbReference type="SAM" id="MobiDB-lite"/>
    </source>
</evidence>
<feature type="domain" description="DUF7605" evidence="3">
    <location>
        <begin position="759"/>
        <end position="938"/>
    </location>
</feature>
<proteinExistence type="predicted"/>
<evidence type="ECO:0000259" key="3">
    <source>
        <dbReference type="Pfam" id="PF24564"/>
    </source>
</evidence>
<accession>A0A0F7VF86</accession>
<feature type="domain" description="Dynamin N-terminal" evidence="2">
    <location>
        <begin position="265"/>
        <end position="520"/>
    </location>
</feature>
<dbReference type="Gene3D" id="3.40.50.300">
    <property type="entry name" value="P-loop containing nucleotide triphosphate hydrolases"/>
    <property type="match status" value="1"/>
</dbReference>
<gene>
    <name evidence="4" type="ORF">PMG11_05280</name>
</gene>
<feature type="compositionally biased region" description="Acidic residues" evidence="1">
    <location>
        <begin position="167"/>
        <end position="181"/>
    </location>
</feature>
<dbReference type="STRING" id="104259.A0A0F7VF86"/>
<dbReference type="Pfam" id="PF00350">
    <property type="entry name" value="Dynamin_N"/>
    <property type="match status" value="1"/>
</dbReference>
<feature type="compositionally biased region" description="Polar residues" evidence="1">
    <location>
        <begin position="148"/>
        <end position="163"/>
    </location>
</feature>
<keyword evidence="5" id="KW-1185">Reference proteome</keyword>
<feature type="compositionally biased region" description="Low complexity" evidence="1">
    <location>
        <begin position="43"/>
        <end position="59"/>
    </location>
</feature>
<evidence type="ECO:0000313" key="5">
    <source>
        <dbReference type="Proteomes" id="UP000042958"/>
    </source>
</evidence>